<evidence type="ECO:0000313" key="2">
    <source>
        <dbReference type="Proteomes" id="UP001062846"/>
    </source>
</evidence>
<keyword evidence="2" id="KW-1185">Reference proteome</keyword>
<name>A0ACC0PCN3_RHOML</name>
<evidence type="ECO:0000313" key="1">
    <source>
        <dbReference type="EMBL" id="KAI8563463.1"/>
    </source>
</evidence>
<organism evidence="1 2">
    <name type="scientific">Rhododendron molle</name>
    <name type="common">Chinese azalea</name>
    <name type="synonym">Azalea mollis</name>
    <dbReference type="NCBI Taxonomy" id="49168"/>
    <lineage>
        <taxon>Eukaryota</taxon>
        <taxon>Viridiplantae</taxon>
        <taxon>Streptophyta</taxon>
        <taxon>Embryophyta</taxon>
        <taxon>Tracheophyta</taxon>
        <taxon>Spermatophyta</taxon>
        <taxon>Magnoliopsida</taxon>
        <taxon>eudicotyledons</taxon>
        <taxon>Gunneridae</taxon>
        <taxon>Pentapetalae</taxon>
        <taxon>asterids</taxon>
        <taxon>Ericales</taxon>
        <taxon>Ericaceae</taxon>
        <taxon>Ericoideae</taxon>
        <taxon>Rhodoreae</taxon>
        <taxon>Rhododendron</taxon>
    </lineage>
</organism>
<comment type="caution">
    <text evidence="1">The sequence shown here is derived from an EMBL/GenBank/DDBJ whole genome shotgun (WGS) entry which is preliminary data.</text>
</comment>
<sequence>MKSLRRLLVRVLVCRRTEPYTGSGAPYASRRLLLLDSSATSISQNRSASSALPSFKNQIYLYSSIPLLKMGPCKRLHSTGLSLVGINGTPRYVTGRELSMGMIEFSHTFASLSKRARNIKRFCRFYPSSLMFYPGKQVMEVGCADFPNAHSAMNSPLAKALFGIDGVTRVFFGSNFITITKSDDVAWDILKPEISAAFEDFYSSGKPPFFDSNTAASMDTAIHKTVLSFQIFQNLILKTGRYLSRFSLKSVEQELDDEDKRL</sequence>
<protein>
    <submittedName>
        <fullName evidence="1">Uncharacterized protein</fullName>
    </submittedName>
</protein>
<dbReference type="EMBL" id="CM046390">
    <property type="protein sequence ID" value="KAI8563463.1"/>
    <property type="molecule type" value="Genomic_DNA"/>
</dbReference>
<proteinExistence type="predicted"/>
<gene>
    <name evidence="1" type="ORF">RHMOL_Rhmol03G0112700</name>
</gene>
<dbReference type="Proteomes" id="UP001062846">
    <property type="component" value="Chromosome 3"/>
</dbReference>
<reference evidence="1" key="1">
    <citation type="submission" date="2022-02" db="EMBL/GenBank/DDBJ databases">
        <title>Plant Genome Project.</title>
        <authorList>
            <person name="Zhang R.-G."/>
        </authorList>
    </citation>
    <scope>NUCLEOTIDE SEQUENCE</scope>
    <source>
        <strain evidence="1">AT1</strain>
    </source>
</reference>
<accession>A0ACC0PCN3</accession>